<keyword evidence="2" id="KW-1185">Reference proteome</keyword>
<evidence type="ECO:0000313" key="2">
    <source>
        <dbReference type="Proteomes" id="UP001165960"/>
    </source>
</evidence>
<dbReference type="Proteomes" id="UP001165960">
    <property type="component" value="Unassembled WGS sequence"/>
</dbReference>
<gene>
    <name evidence="1" type="ORF">DSO57_1039036</name>
</gene>
<feature type="non-terminal residue" evidence="1">
    <location>
        <position position="66"/>
    </location>
</feature>
<organism evidence="1 2">
    <name type="scientific">Entomophthora muscae</name>
    <dbReference type="NCBI Taxonomy" id="34485"/>
    <lineage>
        <taxon>Eukaryota</taxon>
        <taxon>Fungi</taxon>
        <taxon>Fungi incertae sedis</taxon>
        <taxon>Zoopagomycota</taxon>
        <taxon>Entomophthoromycotina</taxon>
        <taxon>Entomophthoromycetes</taxon>
        <taxon>Entomophthorales</taxon>
        <taxon>Entomophthoraceae</taxon>
        <taxon>Entomophthora</taxon>
    </lineage>
</organism>
<comment type="caution">
    <text evidence="1">The sequence shown here is derived from an EMBL/GenBank/DDBJ whole genome shotgun (WGS) entry which is preliminary data.</text>
</comment>
<name>A0ACC2RD90_9FUNG</name>
<accession>A0ACC2RD90</accession>
<protein>
    <submittedName>
        <fullName evidence="1">Uncharacterized protein</fullName>
    </submittedName>
</protein>
<sequence>MKAIQRSLEEHHRADKEQDEELTNSEETGDFIDPSVPDKVCMDNGTNITDQVIHPDLREWQKSQEV</sequence>
<dbReference type="EMBL" id="QTSX02007675">
    <property type="protein sequence ID" value="KAJ9048034.1"/>
    <property type="molecule type" value="Genomic_DNA"/>
</dbReference>
<proteinExistence type="predicted"/>
<reference evidence="1" key="1">
    <citation type="submission" date="2022-04" db="EMBL/GenBank/DDBJ databases">
        <title>Genome of the entomopathogenic fungus Entomophthora muscae.</title>
        <authorList>
            <person name="Elya C."/>
            <person name="Lovett B.R."/>
            <person name="Lee E."/>
            <person name="Macias A.M."/>
            <person name="Hajek A.E."/>
            <person name="De Bivort B.L."/>
            <person name="Kasson M.T."/>
            <person name="De Fine Licht H.H."/>
            <person name="Stajich J.E."/>
        </authorList>
    </citation>
    <scope>NUCLEOTIDE SEQUENCE</scope>
    <source>
        <strain evidence="1">Berkeley</strain>
    </source>
</reference>
<evidence type="ECO:0000313" key="1">
    <source>
        <dbReference type="EMBL" id="KAJ9048034.1"/>
    </source>
</evidence>